<protein>
    <submittedName>
        <fullName evidence="1">Type VII secretion system-associated protein</fullName>
    </submittedName>
</protein>
<keyword evidence="2" id="KW-1185">Reference proteome</keyword>
<dbReference type="EMBL" id="JARULZ010000001">
    <property type="protein sequence ID" value="MEH0633269.1"/>
    <property type="molecule type" value="Genomic_DNA"/>
</dbReference>
<gene>
    <name evidence="1" type="ORF">QBA35_07770</name>
</gene>
<accession>A0ABU8AI21</accession>
<dbReference type="NCBIfam" id="NF033532">
    <property type="entry name" value="lone7para_assoc"/>
    <property type="match status" value="1"/>
</dbReference>
<sequence>MTDTLREQAAQQPGSWIFAIDPHFDPDGKVPPYGVVGAWKVDDRGHLSGEFQHNPKYRPSPRARGMKDPTDPVDAVIQLAATGYASDTDVQSAILDSTVYVVPGSTSTTATRPQTNQPFILAIYTSPLHAPSSVPEVQRTHFRDLLATLPELGSLKLNPHGSVSVEIPLADIRRAASQ</sequence>
<name>A0ABU8AI21_9ACTN</name>
<organism evidence="1 2">
    <name type="scientific">Streptomyces bottropensis</name>
    <dbReference type="NCBI Taxonomy" id="42235"/>
    <lineage>
        <taxon>Bacteria</taxon>
        <taxon>Bacillati</taxon>
        <taxon>Actinomycetota</taxon>
        <taxon>Actinomycetes</taxon>
        <taxon>Kitasatosporales</taxon>
        <taxon>Streptomycetaceae</taxon>
        <taxon>Streptomyces</taxon>
    </lineage>
</organism>
<proteinExistence type="predicted"/>
<dbReference type="RefSeq" id="WP_334658098.1">
    <property type="nucleotide sequence ID" value="NZ_JARULZ010000001.1"/>
</dbReference>
<evidence type="ECO:0000313" key="1">
    <source>
        <dbReference type="EMBL" id="MEH0633269.1"/>
    </source>
</evidence>
<dbReference type="Proteomes" id="UP001310290">
    <property type="component" value="Unassembled WGS sequence"/>
</dbReference>
<comment type="caution">
    <text evidence="1">The sequence shown here is derived from an EMBL/GenBank/DDBJ whole genome shotgun (WGS) entry which is preliminary data.</text>
</comment>
<dbReference type="InterPro" id="IPR047659">
    <property type="entry name" value="T7SS_assoc"/>
</dbReference>
<evidence type="ECO:0000313" key="2">
    <source>
        <dbReference type="Proteomes" id="UP001310290"/>
    </source>
</evidence>
<reference evidence="1" key="1">
    <citation type="submission" date="2023-04" db="EMBL/GenBank/DDBJ databases">
        <title>Genomic diversity of scab-causing Streptomyces spp. in the province of Quebec, Canada.</title>
        <authorList>
            <person name="Biessy A."/>
            <person name="Cadieux M."/>
            <person name="Ciotola M."/>
            <person name="Filion M."/>
        </authorList>
    </citation>
    <scope>NUCLEOTIDE SEQUENCE</scope>
    <source>
        <strain evidence="1">B21-115</strain>
    </source>
</reference>